<accession>A0A5M4B2U0</accession>
<keyword evidence="1" id="KW-1133">Transmembrane helix</keyword>
<dbReference type="Proteomes" id="UP000391834">
    <property type="component" value="Unassembled WGS sequence"/>
</dbReference>
<protein>
    <submittedName>
        <fullName evidence="2">Uncharacterized protein</fullName>
    </submittedName>
</protein>
<sequence length="63" mass="7489">MDSKSRFTVDKAVDEMISHEMVALFFISLMPFSVSRNQFIGKYTNKYTISVNMPINLFYRYKH</sequence>
<dbReference type="AlphaFoldDB" id="A0A5M4B2U0"/>
<name>A0A5M4B2U0_9BACT</name>
<evidence type="ECO:0000313" key="3">
    <source>
        <dbReference type="Proteomes" id="UP000391834"/>
    </source>
</evidence>
<evidence type="ECO:0000256" key="1">
    <source>
        <dbReference type="SAM" id="Phobius"/>
    </source>
</evidence>
<dbReference type="EMBL" id="BLAX01000001">
    <property type="protein sequence ID" value="GET34394.1"/>
    <property type="molecule type" value="Genomic_DNA"/>
</dbReference>
<keyword evidence="1" id="KW-0472">Membrane</keyword>
<reference evidence="2 3" key="1">
    <citation type="submission" date="2019-10" db="EMBL/GenBank/DDBJ databases">
        <title>Prolixibacter strains distinguished by the presence of nitrate reductase genes were adept at nitrate-dependent anaerobic corrosion of metallic iron and carbon steel.</title>
        <authorList>
            <person name="Iino T."/>
            <person name="Shono N."/>
            <person name="Ito K."/>
            <person name="Nakamura R."/>
            <person name="Sueoka K."/>
            <person name="Harayama S."/>
            <person name="Ohkuma M."/>
        </authorList>
    </citation>
    <scope>NUCLEOTIDE SEQUENCE [LARGE SCALE GENOMIC DNA]</scope>
    <source>
        <strain evidence="2 3">JCM 13498</strain>
    </source>
</reference>
<feature type="transmembrane region" description="Helical" evidence="1">
    <location>
        <begin position="16"/>
        <end position="34"/>
    </location>
</feature>
<evidence type="ECO:0000313" key="2">
    <source>
        <dbReference type="EMBL" id="GET34394.1"/>
    </source>
</evidence>
<keyword evidence="1" id="KW-0812">Transmembrane</keyword>
<organism evidence="2 3">
    <name type="scientific">Prolixibacter bellariivorans</name>
    <dbReference type="NCBI Taxonomy" id="314319"/>
    <lineage>
        <taxon>Bacteria</taxon>
        <taxon>Pseudomonadati</taxon>
        <taxon>Bacteroidota</taxon>
        <taxon>Bacteroidia</taxon>
        <taxon>Marinilabiliales</taxon>
        <taxon>Prolixibacteraceae</taxon>
        <taxon>Prolixibacter</taxon>
    </lineage>
</organism>
<comment type="caution">
    <text evidence="2">The sequence shown here is derived from an EMBL/GenBank/DDBJ whole genome shotgun (WGS) entry which is preliminary data.</text>
</comment>
<gene>
    <name evidence="2" type="ORF">PbJCM13498_32570</name>
</gene>
<keyword evidence="3" id="KW-1185">Reference proteome</keyword>
<proteinExistence type="predicted"/>